<keyword evidence="6" id="KW-0482">Metalloprotease</keyword>
<dbReference type="EMBL" id="IAAA01008620">
    <property type="protein sequence ID" value="LAA00428.1"/>
    <property type="molecule type" value="mRNA"/>
</dbReference>
<keyword evidence="3" id="KW-0479">Metal-binding</keyword>
<dbReference type="GO" id="GO:0006508">
    <property type="term" value="P:proteolysis"/>
    <property type="evidence" value="ECO:0007669"/>
    <property type="project" value="UniProtKB-KW"/>
</dbReference>
<name>A0A2L2XWU1_PARTP</name>
<evidence type="ECO:0000256" key="2">
    <source>
        <dbReference type="ARBA" id="ARBA00022670"/>
    </source>
</evidence>
<dbReference type="Pfam" id="PF01400">
    <property type="entry name" value="Astacin"/>
    <property type="match status" value="1"/>
</dbReference>
<keyword evidence="5" id="KW-0862">Zinc</keyword>
<dbReference type="InterPro" id="IPR024079">
    <property type="entry name" value="MetalloPept_cat_dom_sf"/>
</dbReference>
<keyword evidence="8" id="KW-0732">Signal</keyword>
<keyword evidence="2" id="KW-0645">Protease</keyword>
<evidence type="ECO:0000256" key="8">
    <source>
        <dbReference type="SAM" id="SignalP"/>
    </source>
</evidence>
<dbReference type="PANTHER" id="PTHR10127">
    <property type="entry name" value="DISCOIDIN, CUB, EGF, LAMININ , AND ZINC METALLOPROTEASE DOMAIN CONTAINING"/>
    <property type="match status" value="1"/>
</dbReference>
<dbReference type="GO" id="GO:0046872">
    <property type="term" value="F:metal ion binding"/>
    <property type="evidence" value="ECO:0007669"/>
    <property type="project" value="UniProtKB-KW"/>
</dbReference>
<dbReference type="SUPFAM" id="SSF55486">
    <property type="entry name" value="Metalloproteases ('zincins'), catalytic domain"/>
    <property type="match status" value="1"/>
</dbReference>
<dbReference type="Gene3D" id="3.40.390.10">
    <property type="entry name" value="Collagenase (Catalytic Domain)"/>
    <property type="match status" value="1"/>
</dbReference>
<organism evidence="10">
    <name type="scientific">Parasteatoda tepidariorum</name>
    <name type="common">Common house spider</name>
    <name type="synonym">Achaearanea tepidariorum</name>
    <dbReference type="NCBI Taxonomy" id="114398"/>
    <lineage>
        <taxon>Eukaryota</taxon>
        <taxon>Metazoa</taxon>
        <taxon>Ecdysozoa</taxon>
        <taxon>Arthropoda</taxon>
        <taxon>Chelicerata</taxon>
        <taxon>Arachnida</taxon>
        <taxon>Araneae</taxon>
        <taxon>Araneomorphae</taxon>
        <taxon>Entelegynae</taxon>
        <taxon>Araneoidea</taxon>
        <taxon>Theridiidae</taxon>
        <taxon>Parasteatoda</taxon>
    </lineage>
</organism>
<evidence type="ECO:0000256" key="3">
    <source>
        <dbReference type="ARBA" id="ARBA00022723"/>
    </source>
</evidence>
<dbReference type="AlphaFoldDB" id="A0A2L2XWU1"/>
<keyword evidence="4" id="KW-0378">Hydrolase</keyword>
<protein>
    <submittedName>
        <fullName evidence="10">Metalloendopeptidase</fullName>
    </submittedName>
</protein>
<dbReference type="PROSITE" id="PS51864">
    <property type="entry name" value="ASTACIN"/>
    <property type="match status" value="1"/>
</dbReference>
<evidence type="ECO:0000256" key="5">
    <source>
        <dbReference type="ARBA" id="ARBA00022833"/>
    </source>
</evidence>
<evidence type="ECO:0000259" key="9">
    <source>
        <dbReference type="PROSITE" id="PS51864"/>
    </source>
</evidence>
<comment type="cofactor">
    <cofactor evidence="1">
        <name>Zn(2+)</name>
        <dbReference type="ChEBI" id="CHEBI:29105"/>
    </cofactor>
</comment>
<dbReference type="InterPro" id="IPR001506">
    <property type="entry name" value="Peptidase_M12A"/>
</dbReference>
<dbReference type="PANTHER" id="PTHR10127:SF780">
    <property type="entry name" value="METALLOENDOPEPTIDASE"/>
    <property type="match status" value="1"/>
</dbReference>
<dbReference type="GO" id="GO:0004222">
    <property type="term" value="F:metalloendopeptidase activity"/>
    <property type="evidence" value="ECO:0007669"/>
    <property type="project" value="InterPro"/>
</dbReference>
<evidence type="ECO:0000313" key="10">
    <source>
        <dbReference type="EMBL" id="LAA00428.1"/>
    </source>
</evidence>
<feature type="signal peptide" evidence="8">
    <location>
        <begin position="1"/>
        <end position="16"/>
    </location>
</feature>
<evidence type="ECO:0000256" key="6">
    <source>
        <dbReference type="ARBA" id="ARBA00023049"/>
    </source>
</evidence>
<evidence type="ECO:0000256" key="1">
    <source>
        <dbReference type="ARBA" id="ARBA00001947"/>
    </source>
</evidence>
<proteinExistence type="evidence at transcript level"/>
<evidence type="ECO:0000256" key="4">
    <source>
        <dbReference type="ARBA" id="ARBA00022801"/>
    </source>
</evidence>
<evidence type="ECO:0000256" key="7">
    <source>
        <dbReference type="PROSITE-ProRule" id="PRU01211"/>
    </source>
</evidence>
<accession>A0A2L2XWU1</accession>
<reference evidence="10" key="1">
    <citation type="journal article" date="2016" name="Mol. Ecol. Resour.">
        <title>Evaluation of the impact of RNA preservation methods of spiders for de novo transcriptome assembly.</title>
        <authorList>
            <person name="Kono N."/>
            <person name="Nakamura H."/>
            <person name="Ito Y."/>
            <person name="Tomita M."/>
            <person name="Arakawa K."/>
        </authorList>
    </citation>
    <scope>NUCLEOTIDE SEQUENCE</scope>
    <source>
        <tissue evidence="10">Whole body</tissue>
    </source>
</reference>
<dbReference type="OrthoDB" id="291007at2759"/>
<comment type="caution">
    <text evidence="7">Lacks conserved residue(s) required for the propagation of feature annotation.</text>
</comment>
<feature type="chain" id="PRO_5014830997" evidence="8">
    <location>
        <begin position="17"/>
        <end position="117"/>
    </location>
</feature>
<sequence length="117" mass="13191">MKLVLLISCVLASVLAEEAPEYIQLSTEETETARRALENPDLYDGDIAGINPKDPGERSAIVGNKFRWPGGDVPYVIDRSLVNAANLIQQGIADYHRYTCLKFKQRTYENNFIRIFA</sequence>
<feature type="domain" description="Peptidase M12A" evidence="9">
    <location>
        <begin position="59"/>
        <end position="117"/>
    </location>
</feature>